<dbReference type="SUPFAM" id="SSF51338">
    <property type="entry name" value="Composite domain of metallo-dependent hydrolases"/>
    <property type="match status" value="1"/>
</dbReference>
<protein>
    <submittedName>
        <fullName evidence="2">Alpha-D-ribose 1-methylphosphonate 5-triphosphate diphosphatase</fullName>
        <ecNumber evidence="2">3.6.1.63</ecNumber>
    </submittedName>
</protein>
<dbReference type="EMBL" id="JANCLU010000002">
    <property type="protein sequence ID" value="MCP8937354.1"/>
    <property type="molecule type" value="Genomic_DNA"/>
</dbReference>
<sequence length="381" mass="41443">MNPKDFLIHNARLVLRDRVIEQGWIAVADRRIAEIGDGAAPESGLDAGGATLAPGLVELHTDHLELHYTPRPAVKWPALSAVLAYDAQIAASGITTVFDSLRAGLEDRRDAVTSSLDVLAEAIDEAREKDLLRVEHLTHLRCELSTEDVLEVTERFLTKRPVHLMSLMDHTPGQRQFQDIEKFLVYYRGKTNLTEEQLQALIERRLRDHALRAGPNRRRLVDIARDKGIALASHDDATAEHVAESLADGVSIAEFPTTLEAARASHEAGIGVLMGAPNLVRGGSHSGNVAAEDLARQGTLDIFSSDYVPASLLQAAFDLPRRVPSISLPDALATVTDNPARAAGLNDRGRLEPGLRADLVCLTEGAVPAVRAVWREGLRVV</sequence>
<dbReference type="InterPro" id="IPR032466">
    <property type="entry name" value="Metal_Hydrolase"/>
</dbReference>
<feature type="domain" description="Amidohydrolase 3" evidence="1">
    <location>
        <begin position="259"/>
        <end position="377"/>
    </location>
</feature>
<dbReference type="Proteomes" id="UP001205890">
    <property type="component" value="Unassembled WGS sequence"/>
</dbReference>
<keyword evidence="2" id="KW-0378">Hydrolase</keyword>
<dbReference type="InterPro" id="IPR011059">
    <property type="entry name" value="Metal-dep_hydrolase_composite"/>
</dbReference>
<dbReference type="Gene3D" id="3.20.20.140">
    <property type="entry name" value="Metal-dependent hydrolases"/>
    <property type="match status" value="2"/>
</dbReference>
<dbReference type="CDD" id="cd01306">
    <property type="entry name" value="PhnM"/>
    <property type="match status" value="1"/>
</dbReference>
<dbReference type="SUPFAM" id="SSF51556">
    <property type="entry name" value="Metallo-dependent hydrolases"/>
    <property type="match status" value="1"/>
</dbReference>
<evidence type="ECO:0000259" key="1">
    <source>
        <dbReference type="Pfam" id="PF07969"/>
    </source>
</evidence>
<gene>
    <name evidence="2" type="ORF">NK718_02405</name>
</gene>
<dbReference type="PIRSF" id="PIRSF038971">
    <property type="entry name" value="PhnM"/>
    <property type="match status" value="1"/>
</dbReference>
<evidence type="ECO:0000313" key="2">
    <source>
        <dbReference type="EMBL" id="MCP8937354.1"/>
    </source>
</evidence>
<comment type="caution">
    <text evidence="2">The sequence shown here is derived from an EMBL/GenBank/DDBJ whole genome shotgun (WGS) entry which is preliminary data.</text>
</comment>
<dbReference type="PANTHER" id="PTHR43135">
    <property type="entry name" value="ALPHA-D-RIBOSE 1-METHYLPHOSPHONATE 5-TRIPHOSPHATE DIPHOSPHATASE"/>
    <property type="match status" value="1"/>
</dbReference>
<proteinExistence type="predicted"/>
<dbReference type="PANTHER" id="PTHR43135:SF3">
    <property type="entry name" value="ALPHA-D-RIBOSE 1-METHYLPHOSPHONATE 5-TRIPHOSPHATE DIPHOSPHATASE"/>
    <property type="match status" value="1"/>
</dbReference>
<reference evidence="2 3" key="1">
    <citation type="submission" date="2022-07" db="EMBL/GenBank/DDBJ databases">
        <authorList>
            <person name="Li W.-J."/>
            <person name="Deng Q.-Q."/>
        </authorList>
    </citation>
    <scope>NUCLEOTIDE SEQUENCE [LARGE SCALE GENOMIC DNA]</scope>
    <source>
        <strain evidence="2 3">SYSU M60028</strain>
    </source>
</reference>
<keyword evidence="3" id="KW-1185">Reference proteome</keyword>
<evidence type="ECO:0000313" key="3">
    <source>
        <dbReference type="Proteomes" id="UP001205890"/>
    </source>
</evidence>
<organism evidence="2 3">
    <name type="scientific">Alsobacter ponti</name>
    <dbReference type="NCBI Taxonomy" id="2962936"/>
    <lineage>
        <taxon>Bacteria</taxon>
        <taxon>Pseudomonadati</taxon>
        <taxon>Pseudomonadota</taxon>
        <taxon>Alphaproteobacteria</taxon>
        <taxon>Hyphomicrobiales</taxon>
        <taxon>Alsobacteraceae</taxon>
        <taxon>Alsobacter</taxon>
    </lineage>
</organism>
<name>A0ABT1L7C2_9HYPH</name>
<dbReference type="InterPro" id="IPR051781">
    <property type="entry name" value="Metallo-dep_Hydrolase"/>
</dbReference>
<dbReference type="NCBIfam" id="TIGR02318">
    <property type="entry name" value="phosphono_phnM"/>
    <property type="match status" value="1"/>
</dbReference>
<dbReference type="NCBIfam" id="NF011981">
    <property type="entry name" value="PRK15446.1-2"/>
    <property type="match status" value="1"/>
</dbReference>
<dbReference type="RefSeq" id="WP_254738277.1">
    <property type="nucleotide sequence ID" value="NZ_JANCLU010000002.1"/>
</dbReference>
<dbReference type="NCBIfam" id="NF011983">
    <property type="entry name" value="PRK15446.1-4"/>
    <property type="match status" value="1"/>
</dbReference>
<dbReference type="InterPro" id="IPR012696">
    <property type="entry name" value="PhnM"/>
</dbReference>
<dbReference type="EC" id="3.6.1.63" evidence="2"/>
<dbReference type="NCBIfam" id="NF011987">
    <property type="entry name" value="PRK15446.2-3"/>
    <property type="match status" value="1"/>
</dbReference>
<dbReference type="NCBIfam" id="NF011990">
    <property type="entry name" value="PRK15446.2-6"/>
    <property type="match status" value="1"/>
</dbReference>
<accession>A0ABT1L7C2</accession>
<dbReference type="GO" id="GO:0016787">
    <property type="term" value="F:hydrolase activity"/>
    <property type="evidence" value="ECO:0007669"/>
    <property type="project" value="UniProtKB-KW"/>
</dbReference>
<dbReference type="Pfam" id="PF07969">
    <property type="entry name" value="Amidohydro_3"/>
    <property type="match status" value="1"/>
</dbReference>
<dbReference type="NCBIfam" id="NF011984">
    <property type="entry name" value="PRK15446.1-5"/>
    <property type="match status" value="1"/>
</dbReference>
<dbReference type="InterPro" id="IPR013108">
    <property type="entry name" value="Amidohydro_3"/>
</dbReference>